<dbReference type="GO" id="GO:0003677">
    <property type="term" value="F:DNA binding"/>
    <property type="evidence" value="ECO:0007669"/>
    <property type="project" value="InterPro"/>
</dbReference>
<reference evidence="4 5" key="1">
    <citation type="submission" date="2018-05" db="EMBL/GenBank/DDBJ databases">
        <title>Complete Genome Sequences of Extremely Thermoacidophilic, Metal-Mobilizing Type-Strain Members of the Archaeal Family Sulfolobaceae: Acidianus brierleyi DSM-1651T, Acidianus sulfidivorans DSM-18786T, Metallosphaera hakonensis DSM-7519T, and Metallosphaera prunae DSM-10039T.</title>
        <authorList>
            <person name="Counts J.A."/>
            <person name="Kelly R.M."/>
        </authorList>
    </citation>
    <scope>NUCLEOTIDE SEQUENCE [LARGE SCALE GENOMIC DNA]</scope>
    <source>
        <strain evidence="4 5">DSM 1651</strain>
    </source>
</reference>
<feature type="region of interest" description="Disordered" evidence="2">
    <location>
        <begin position="1"/>
        <end position="21"/>
    </location>
</feature>
<dbReference type="RefSeq" id="WP_110269890.1">
    <property type="nucleotide sequence ID" value="NZ_CP029289.2"/>
</dbReference>
<proteinExistence type="predicted"/>
<accession>A0A2U9IDB8</accession>
<dbReference type="InterPro" id="IPR003346">
    <property type="entry name" value="Transposase_20"/>
</dbReference>
<dbReference type="PANTHER" id="PTHR33055">
    <property type="entry name" value="TRANSPOSASE FOR INSERTION SEQUENCE ELEMENT IS1111A"/>
    <property type="match status" value="1"/>
</dbReference>
<gene>
    <name evidence="4" type="ORF">DFR85_04640</name>
</gene>
<evidence type="ECO:0000313" key="5">
    <source>
        <dbReference type="Proteomes" id="UP000248044"/>
    </source>
</evidence>
<evidence type="ECO:0000256" key="1">
    <source>
        <dbReference type="SAM" id="Coils"/>
    </source>
</evidence>
<dbReference type="Proteomes" id="UP000248044">
    <property type="component" value="Chromosome"/>
</dbReference>
<dbReference type="GO" id="GO:0004803">
    <property type="term" value="F:transposase activity"/>
    <property type="evidence" value="ECO:0007669"/>
    <property type="project" value="InterPro"/>
</dbReference>
<dbReference type="AlphaFoldDB" id="A0A2U9IDB8"/>
<feature type="domain" description="Transposase IS116/IS110/IS902 C-terminal" evidence="3">
    <location>
        <begin position="232"/>
        <end position="317"/>
    </location>
</feature>
<protein>
    <submittedName>
        <fullName evidence="4">IS110 family transposase</fullName>
    </submittedName>
</protein>
<name>A0A2U9IDB8_9CREN</name>
<dbReference type="EMBL" id="CP029289">
    <property type="protein sequence ID" value="AWR94006.1"/>
    <property type="molecule type" value="Genomic_DNA"/>
</dbReference>
<dbReference type="OrthoDB" id="35972at2157"/>
<dbReference type="KEGG" id="abri:DFR85_04640"/>
<evidence type="ECO:0000256" key="2">
    <source>
        <dbReference type="SAM" id="MobiDB-lite"/>
    </source>
</evidence>
<dbReference type="PANTHER" id="PTHR33055:SF13">
    <property type="entry name" value="TRANSPOSASE"/>
    <property type="match status" value="1"/>
</dbReference>
<dbReference type="GeneID" id="36831418"/>
<dbReference type="GO" id="GO:0006313">
    <property type="term" value="P:DNA transposition"/>
    <property type="evidence" value="ECO:0007669"/>
    <property type="project" value="InterPro"/>
</dbReference>
<sequence length="353" mass="40702">MVDPLTEAKSSNGGVTNPYHRTEHCDNMHGYRCDKEVGILGIDISKDHLVSSEGRVYENNKKGYEEILKVKLNTIVVEPTGAYSIKPCQYFKEKGIKILQVSPNILWKEKDLRGKKTDFYDAQKLINMANKAKEYNYNPLKELVTLYIFLKDLEAKYKNRVKRALFLVSDEEKISKEMLEEFSKGNFKIQLYNLEYTKIVLEEIEVLSKALLETSEKIKEVEKMIQLQSENHVLLTIPGIGKLSSGIIIGIVGDIKRFPNPESFVAYCGLDPIVERSGKATVSKGISKKGNKYLRSLFYFLAEMNYSRNPTLLEFYENHKEKLKGKKLYTALARKLARIVWSVWYNNKPYEPK</sequence>
<dbReference type="Pfam" id="PF02371">
    <property type="entry name" value="Transposase_20"/>
    <property type="match status" value="1"/>
</dbReference>
<organism evidence="4 5">
    <name type="scientific">Acidianus brierleyi</name>
    <dbReference type="NCBI Taxonomy" id="41673"/>
    <lineage>
        <taxon>Archaea</taxon>
        <taxon>Thermoproteota</taxon>
        <taxon>Thermoprotei</taxon>
        <taxon>Sulfolobales</taxon>
        <taxon>Sulfolobaceae</taxon>
        <taxon>Acidianus</taxon>
    </lineage>
</organism>
<evidence type="ECO:0000313" key="4">
    <source>
        <dbReference type="EMBL" id="AWR94006.1"/>
    </source>
</evidence>
<keyword evidence="1" id="KW-0175">Coiled coil</keyword>
<feature type="coiled-coil region" evidence="1">
    <location>
        <begin position="204"/>
        <end position="231"/>
    </location>
</feature>
<evidence type="ECO:0000259" key="3">
    <source>
        <dbReference type="Pfam" id="PF02371"/>
    </source>
</evidence>
<keyword evidence="5" id="KW-1185">Reference proteome</keyword>
<dbReference type="InterPro" id="IPR047650">
    <property type="entry name" value="Transpos_IS110"/>
</dbReference>
<dbReference type="NCBIfam" id="NF033542">
    <property type="entry name" value="transpos_IS110"/>
    <property type="match status" value="1"/>
</dbReference>